<feature type="region of interest" description="Disordered" evidence="1">
    <location>
        <begin position="36"/>
        <end position="136"/>
    </location>
</feature>
<protein>
    <submittedName>
        <fullName evidence="4">Uncharacterized protein</fullName>
    </submittedName>
</protein>
<dbReference type="RefSeq" id="WP_208390378.1">
    <property type="nucleotide sequence ID" value="NZ_BAAAOO010000018.1"/>
</dbReference>
<dbReference type="Proteomes" id="UP000749311">
    <property type="component" value="Unassembled WGS sequence"/>
</dbReference>
<evidence type="ECO:0000313" key="4">
    <source>
        <dbReference type="EMBL" id="NIH55442.1"/>
    </source>
</evidence>
<evidence type="ECO:0000256" key="3">
    <source>
        <dbReference type="SAM" id="SignalP"/>
    </source>
</evidence>
<keyword evidence="2" id="KW-0472">Membrane</keyword>
<organism evidence="4 5">
    <name type="scientific">Brooklawnia cerclae</name>
    <dbReference type="NCBI Taxonomy" id="349934"/>
    <lineage>
        <taxon>Bacteria</taxon>
        <taxon>Bacillati</taxon>
        <taxon>Actinomycetota</taxon>
        <taxon>Actinomycetes</taxon>
        <taxon>Propionibacteriales</taxon>
        <taxon>Propionibacteriaceae</taxon>
        <taxon>Brooklawnia</taxon>
    </lineage>
</organism>
<feature type="chain" id="PRO_5047032845" evidence="3">
    <location>
        <begin position="34"/>
        <end position="288"/>
    </location>
</feature>
<gene>
    <name evidence="4" type="ORF">FB473_000087</name>
</gene>
<feature type="compositionally biased region" description="Gly residues" evidence="1">
    <location>
        <begin position="77"/>
        <end position="105"/>
    </location>
</feature>
<keyword evidence="2" id="KW-1133">Transmembrane helix</keyword>
<keyword evidence="3" id="KW-0732">Signal</keyword>
<sequence length="288" mass="29043">MKSVRSRTLRARFVAGWAVLLCAALVVPGAARAQAETNATNDSDINVVVPEATPTATTPPPTTAPPTTTPPTADGDNNGGGNNGNGGGGSGNNGNGNNAGTGGGVSVTSTPSSSANTTSCASTEPSVPSSPAKAGNEASFDKDIYYQGDTVNVTANRFTAGEQVQLVVFSDPTLIGTFAADETGTVRATFTVSDSMTTGAHTLQFTGWCKTVALGSVLIGSTGQGQAHTWLASVPVAVWWILGVLLVLALAYGAWRVWRVLSESDSDSGRPADGQQINGATTKPGASA</sequence>
<name>A0ABX0SAL6_9ACTN</name>
<feature type="compositionally biased region" description="Polar residues" evidence="1">
    <location>
        <begin position="120"/>
        <end position="129"/>
    </location>
</feature>
<feature type="signal peptide" evidence="3">
    <location>
        <begin position="1"/>
        <end position="33"/>
    </location>
</feature>
<keyword evidence="5" id="KW-1185">Reference proteome</keyword>
<accession>A0ABX0SAL6</accession>
<feature type="compositionally biased region" description="Pro residues" evidence="1">
    <location>
        <begin position="57"/>
        <end position="69"/>
    </location>
</feature>
<dbReference type="EMBL" id="JAAMOZ010000001">
    <property type="protein sequence ID" value="NIH55442.1"/>
    <property type="molecule type" value="Genomic_DNA"/>
</dbReference>
<feature type="transmembrane region" description="Helical" evidence="2">
    <location>
        <begin position="237"/>
        <end position="255"/>
    </location>
</feature>
<keyword evidence="2" id="KW-0812">Transmembrane</keyword>
<evidence type="ECO:0000256" key="2">
    <source>
        <dbReference type="SAM" id="Phobius"/>
    </source>
</evidence>
<evidence type="ECO:0000256" key="1">
    <source>
        <dbReference type="SAM" id="MobiDB-lite"/>
    </source>
</evidence>
<proteinExistence type="predicted"/>
<evidence type="ECO:0000313" key="5">
    <source>
        <dbReference type="Proteomes" id="UP000749311"/>
    </source>
</evidence>
<feature type="compositionally biased region" description="Low complexity" evidence="1">
    <location>
        <begin position="106"/>
        <end position="119"/>
    </location>
</feature>
<reference evidence="4 5" key="1">
    <citation type="submission" date="2020-02" db="EMBL/GenBank/DDBJ databases">
        <title>Sequencing the genomes of 1000 actinobacteria strains.</title>
        <authorList>
            <person name="Klenk H.-P."/>
        </authorList>
    </citation>
    <scope>NUCLEOTIDE SEQUENCE [LARGE SCALE GENOMIC DNA]</scope>
    <source>
        <strain evidence="4 5">DSM 19609</strain>
    </source>
</reference>
<comment type="caution">
    <text evidence="4">The sequence shown here is derived from an EMBL/GenBank/DDBJ whole genome shotgun (WGS) entry which is preliminary data.</text>
</comment>
<feature type="region of interest" description="Disordered" evidence="1">
    <location>
        <begin position="264"/>
        <end position="288"/>
    </location>
</feature>